<comment type="caution">
    <text evidence="2">The sequence shown here is derived from an EMBL/GenBank/DDBJ whole genome shotgun (WGS) entry which is preliminary data.</text>
</comment>
<keyword evidence="3" id="KW-1185">Reference proteome</keyword>
<reference evidence="2 3" key="1">
    <citation type="journal article" date="2023" name="Plants (Basel)">
        <title>Bridging the Gap: Combining Genomics and Transcriptomics Approaches to Understand Stylosanthes scabra, an Orphan Legume from the Brazilian Caatinga.</title>
        <authorList>
            <person name="Ferreira-Neto J.R.C."/>
            <person name="da Silva M.D."/>
            <person name="Binneck E."/>
            <person name="de Melo N.F."/>
            <person name="da Silva R.H."/>
            <person name="de Melo A.L.T.M."/>
            <person name="Pandolfi V."/>
            <person name="Bustamante F.O."/>
            <person name="Brasileiro-Vidal A.C."/>
            <person name="Benko-Iseppon A.M."/>
        </authorList>
    </citation>
    <scope>NUCLEOTIDE SEQUENCE [LARGE SCALE GENOMIC DNA]</scope>
    <source>
        <tissue evidence="2">Leaves</tissue>
    </source>
</reference>
<accession>A0ABU6YRU2</accession>
<organism evidence="2 3">
    <name type="scientific">Stylosanthes scabra</name>
    <dbReference type="NCBI Taxonomy" id="79078"/>
    <lineage>
        <taxon>Eukaryota</taxon>
        <taxon>Viridiplantae</taxon>
        <taxon>Streptophyta</taxon>
        <taxon>Embryophyta</taxon>
        <taxon>Tracheophyta</taxon>
        <taxon>Spermatophyta</taxon>
        <taxon>Magnoliopsida</taxon>
        <taxon>eudicotyledons</taxon>
        <taxon>Gunneridae</taxon>
        <taxon>Pentapetalae</taxon>
        <taxon>rosids</taxon>
        <taxon>fabids</taxon>
        <taxon>Fabales</taxon>
        <taxon>Fabaceae</taxon>
        <taxon>Papilionoideae</taxon>
        <taxon>50 kb inversion clade</taxon>
        <taxon>dalbergioids sensu lato</taxon>
        <taxon>Dalbergieae</taxon>
        <taxon>Pterocarpus clade</taxon>
        <taxon>Stylosanthes</taxon>
    </lineage>
</organism>
<proteinExistence type="predicted"/>
<protein>
    <submittedName>
        <fullName evidence="2">Uncharacterized protein</fullName>
    </submittedName>
</protein>
<name>A0ABU6YRU2_9FABA</name>
<evidence type="ECO:0000256" key="1">
    <source>
        <dbReference type="SAM" id="MobiDB-lite"/>
    </source>
</evidence>
<feature type="region of interest" description="Disordered" evidence="1">
    <location>
        <begin position="1"/>
        <end position="29"/>
    </location>
</feature>
<dbReference type="EMBL" id="JASCZI010243360">
    <property type="protein sequence ID" value="MED6213092.1"/>
    <property type="molecule type" value="Genomic_DNA"/>
</dbReference>
<dbReference type="Proteomes" id="UP001341840">
    <property type="component" value="Unassembled WGS sequence"/>
</dbReference>
<evidence type="ECO:0000313" key="2">
    <source>
        <dbReference type="EMBL" id="MED6213092.1"/>
    </source>
</evidence>
<gene>
    <name evidence="2" type="ORF">PIB30_089900</name>
</gene>
<sequence>MLPKSFWKSGRPPASAPDRINSLENHEDKSLTQTIPLPRVVIYSCGHSSPRPDSVSGDGGENNNVWIPRHVPHRGFVVWLGGRSRMLVT</sequence>
<evidence type="ECO:0000313" key="3">
    <source>
        <dbReference type="Proteomes" id="UP001341840"/>
    </source>
</evidence>